<dbReference type="InterPro" id="IPR036122">
    <property type="entry name" value="CaM-bd_dom_sf"/>
</dbReference>
<dbReference type="Gene3D" id="1.10.287.70">
    <property type="match status" value="2"/>
</dbReference>
<evidence type="ECO:0000256" key="8">
    <source>
        <dbReference type="SAM" id="MobiDB-lite"/>
    </source>
</evidence>
<feature type="transmembrane region" description="Helical" evidence="9">
    <location>
        <begin position="621"/>
        <end position="639"/>
    </location>
</feature>
<keyword evidence="3 9" id="KW-0812">Transmembrane</keyword>
<dbReference type="GO" id="GO:0016020">
    <property type="term" value="C:membrane"/>
    <property type="evidence" value="ECO:0007669"/>
    <property type="project" value="UniProtKB-SubCell"/>
</dbReference>
<evidence type="ECO:0000256" key="3">
    <source>
        <dbReference type="ARBA" id="ARBA00022692"/>
    </source>
</evidence>
<dbReference type="InterPro" id="IPR015449">
    <property type="entry name" value="K_chnl_Ca-activ_SK"/>
</dbReference>
<keyword evidence="5" id="KW-0406">Ion transport</keyword>
<comment type="subcellular location">
    <subcellularLocation>
        <location evidence="1">Membrane</location>
        <topology evidence="1">Multi-pass membrane protein</topology>
    </subcellularLocation>
</comment>
<dbReference type="FunFam" id="1.10.287.70:FF:000174">
    <property type="entry name" value="KCNN (Potassium K ChaNNel, calcium activated)-Like"/>
    <property type="match status" value="1"/>
</dbReference>
<dbReference type="SUPFAM" id="SSF81327">
    <property type="entry name" value="Small-conductance potassium channel"/>
    <property type="match status" value="1"/>
</dbReference>
<evidence type="ECO:0000256" key="9">
    <source>
        <dbReference type="SAM" id="Phobius"/>
    </source>
</evidence>
<name>A0A811JSR2_9BILA</name>
<keyword evidence="7" id="KW-0407">Ion channel</keyword>
<dbReference type="EMBL" id="CAJFDH010000001">
    <property type="protein sequence ID" value="CAD5206377.1"/>
    <property type="molecule type" value="Genomic_DNA"/>
</dbReference>
<keyword evidence="12" id="KW-1185">Reference proteome</keyword>
<dbReference type="Pfam" id="PF07885">
    <property type="entry name" value="Ion_trans_2"/>
    <property type="match status" value="1"/>
</dbReference>
<protein>
    <recommendedName>
        <fullName evidence="10">Calmodulin-binding domain-containing protein</fullName>
    </recommendedName>
</protein>
<comment type="caution">
    <text evidence="11">The sequence shown here is derived from an EMBL/GenBank/DDBJ whole genome shotgun (WGS) entry which is preliminary data.</text>
</comment>
<dbReference type="GO" id="GO:0016286">
    <property type="term" value="F:small conductance calcium-activated potassium channel activity"/>
    <property type="evidence" value="ECO:0007669"/>
    <property type="project" value="InterPro"/>
</dbReference>
<evidence type="ECO:0000256" key="1">
    <source>
        <dbReference type="ARBA" id="ARBA00004141"/>
    </source>
</evidence>
<dbReference type="InterPro" id="IPR004178">
    <property type="entry name" value="CaM-bd_dom"/>
</dbReference>
<dbReference type="OrthoDB" id="73653at2759"/>
<feature type="transmembrane region" description="Helical" evidence="9">
    <location>
        <begin position="521"/>
        <end position="540"/>
    </location>
</feature>
<dbReference type="Proteomes" id="UP000783686">
    <property type="component" value="Unassembled WGS sequence"/>
</dbReference>
<evidence type="ECO:0000256" key="2">
    <source>
        <dbReference type="ARBA" id="ARBA00022448"/>
    </source>
</evidence>
<dbReference type="FunFam" id="1.10.287.70:FF:000183">
    <property type="entry name" value="KCNN (Potassium K ChaNNel, calcium activated)-Like"/>
    <property type="match status" value="1"/>
</dbReference>
<feature type="transmembrane region" description="Helical" evidence="9">
    <location>
        <begin position="435"/>
        <end position="456"/>
    </location>
</feature>
<dbReference type="GO" id="GO:0005516">
    <property type="term" value="F:calmodulin binding"/>
    <property type="evidence" value="ECO:0007669"/>
    <property type="project" value="InterPro"/>
</dbReference>
<dbReference type="InterPro" id="IPR013099">
    <property type="entry name" value="K_chnl_dom"/>
</dbReference>
<dbReference type="Pfam" id="PF03530">
    <property type="entry name" value="SK_channel"/>
    <property type="match status" value="1"/>
</dbReference>
<proteinExistence type="predicted"/>
<accession>A0A811JSR2</accession>
<feature type="compositionally biased region" description="Polar residues" evidence="8">
    <location>
        <begin position="15"/>
        <end position="28"/>
    </location>
</feature>
<dbReference type="Pfam" id="PF02888">
    <property type="entry name" value="CaMBD"/>
    <property type="match status" value="1"/>
</dbReference>
<dbReference type="AlphaFoldDB" id="A0A811JSR2"/>
<evidence type="ECO:0000256" key="6">
    <source>
        <dbReference type="ARBA" id="ARBA00023136"/>
    </source>
</evidence>
<keyword evidence="6 9" id="KW-0472">Membrane</keyword>
<sequence>MRNQSSPPRRPTGLSAAQLSPTNSSQRSPDSELLATMSGIRQTARRRERTAASMLKQDSIAEECSSRSPSPTLTTSALLPHSRHPSTGSQCSQSPRYENSGLSRTPSRLMTSHSPTVERKGSCSPNTTKMFSSSGSTRRRGFQRAPSTAQSDVTDAVTRPSILEPLHSCVSYENNSKIKFDISSSASSLRNSNSSSLWRPTATLPVPGAVSGNGAGSLKANGFVPPSMLLSAGSARDPSRWHLCITKQRSQSESAFNNRQLHLPQGFEGISPTGSTNGFPISYHHDQAGILSSIHTHAGGSASLSGCPSHRRCSMTLLNPHKQTAILRRILGPNALDWLKDSKILSEKSNPCEQQSKKSLSVLSDDLEGQRNADDSKTPLVKETEKGGRLIKRQYLYEVRRATSDYALLFAVIGIVMMVIENELSAAHVYEKDSILSIMFKTIILLSTLILVLLVIKFHLHEVQLFMNANSAEDWRIALTWERCLQIAVELVVCAICPVPLNWDFLWTTVHSDGITVTSTWVSLDVALSIPMFFRIYWIFRVMLLHSRLFTDASSRSIAGLNRVNFNSRFILKTLMTICPGTMLLVFTASMWVMVAWILRQCERHHAGDPPISMHALKHQNYLNSLWFIAITFLSVGYGDIVPNTYCGRGMAVITGVLGTCTSSMVVAVIARKLELTRAEKHVHNFMMDTQLTKQLKHAAANVLRETWLIYKYRRLVEKIDPYKIRHHQRKFLVAIYALRKVKRDQRKLAENSVSLGDVAKTTSNTHEMIHDIHSIQEGLAVRMTSVEHQLSDIQREIGSLAELMRSQLQRRPSNNDRDSDLTSVDSVRRRKHTMQHDSSYQ</sequence>
<feature type="transmembrane region" description="Helical" evidence="9">
    <location>
        <begin position="402"/>
        <end position="420"/>
    </location>
</feature>
<dbReference type="SUPFAM" id="SSF81324">
    <property type="entry name" value="Voltage-gated potassium channels"/>
    <property type="match status" value="1"/>
</dbReference>
<keyword evidence="2" id="KW-0813">Transport</keyword>
<dbReference type="Proteomes" id="UP000614601">
    <property type="component" value="Unassembled WGS sequence"/>
</dbReference>
<feature type="region of interest" description="Disordered" evidence="8">
    <location>
        <begin position="809"/>
        <end position="842"/>
    </location>
</feature>
<evidence type="ECO:0000313" key="12">
    <source>
        <dbReference type="Proteomes" id="UP000614601"/>
    </source>
</evidence>
<feature type="transmembrane region" description="Helical" evidence="9">
    <location>
        <begin position="575"/>
        <end position="600"/>
    </location>
</feature>
<feature type="compositionally biased region" description="Polar residues" evidence="8">
    <location>
        <begin position="85"/>
        <end position="115"/>
    </location>
</feature>
<dbReference type="EMBL" id="CAJFCW020000001">
    <property type="protein sequence ID" value="CAG9081527.1"/>
    <property type="molecule type" value="Genomic_DNA"/>
</dbReference>
<dbReference type="PRINTS" id="PR01451">
    <property type="entry name" value="SKCHANNEL"/>
</dbReference>
<evidence type="ECO:0000256" key="7">
    <source>
        <dbReference type="ARBA" id="ARBA00023303"/>
    </source>
</evidence>
<evidence type="ECO:0000259" key="10">
    <source>
        <dbReference type="SMART" id="SM01053"/>
    </source>
</evidence>
<evidence type="ECO:0000256" key="5">
    <source>
        <dbReference type="ARBA" id="ARBA00023065"/>
    </source>
</evidence>
<feature type="region of interest" description="Disordered" evidence="8">
    <location>
        <begin position="1"/>
        <end position="156"/>
    </location>
</feature>
<feature type="compositionally biased region" description="Low complexity" evidence="8">
    <location>
        <begin position="66"/>
        <end position="80"/>
    </location>
</feature>
<feature type="transmembrane region" description="Helical" evidence="9">
    <location>
        <begin position="651"/>
        <end position="671"/>
    </location>
</feature>
<evidence type="ECO:0000256" key="4">
    <source>
        <dbReference type="ARBA" id="ARBA00022989"/>
    </source>
</evidence>
<evidence type="ECO:0000313" key="11">
    <source>
        <dbReference type="EMBL" id="CAD5206377.1"/>
    </source>
</evidence>
<feature type="domain" description="Calmodulin-binding" evidence="10">
    <location>
        <begin position="689"/>
        <end position="765"/>
    </location>
</feature>
<organism evidence="11 12">
    <name type="scientific">Bursaphelenchus okinawaensis</name>
    <dbReference type="NCBI Taxonomy" id="465554"/>
    <lineage>
        <taxon>Eukaryota</taxon>
        <taxon>Metazoa</taxon>
        <taxon>Ecdysozoa</taxon>
        <taxon>Nematoda</taxon>
        <taxon>Chromadorea</taxon>
        <taxon>Rhabditida</taxon>
        <taxon>Tylenchina</taxon>
        <taxon>Tylenchomorpha</taxon>
        <taxon>Aphelenchoidea</taxon>
        <taxon>Aphelenchoididae</taxon>
        <taxon>Bursaphelenchus</taxon>
    </lineage>
</organism>
<dbReference type="PANTHER" id="PTHR10153">
    <property type="entry name" value="SMALL CONDUCTANCE CALCIUM-ACTIVATED POTASSIUM CHANNEL"/>
    <property type="match status" value="1"/>
</dbReference>
<dbReference type="SMART" id="SM01053">
    <property type="entry name" value="CaMBD"/>
    <property type="match status" value="1"/>
</dbReference>
<keyword evidence="4 9" id="KW-1133">Transmembrane helix</keyword>
<reference evidence="11" key="1">
    <citation type="submission" date="2020-09" db="EMBL/GenBank/DDBJ databases">
        <authorList>
            <person name="Kikuchi T."/>
        </authorList>
    </citation>
    <scope>NUCLEOTIDE SEQUENCE</scope>
    <source>
        <strain evidence="11">SH1</strain>
    </source>
</reference>
<gene>
    <name evidence="11" type="ORF">BOKJ2_LOCUS1061</name>
</gene>